<comment type="caution">
    <text evidence="2">The sequence shown here is derived from an EMBL/GenBank/DDBJ whole genome shotgun (WGS) entry which is preliminary data.</text>
</comment>
<accession>A0A9N9EML0</accession>
<dbReference type="AlphaFoldDB" id="A0A9N9EML0"/>
<protein>
    <submittedName>
        <fullName evidence="2">6431_t:CDS:1</fullName>
    </submittedName>
</protein>
<reference evidence="2" key="1">
    <citation type="submission" date="2021-06" db="EMBL/GenBank/DDBJ databases">
        <authorList>
            <person name="Kallberg Y."/>
            <person name="Tangrot J."/>
            <person name="Rosling A."/>
        </authorList>
    </citation>
    <scope>NUCLEOTIDE SEQUENCE</scope>
    <source>
        <strain evidence="2">FL130A</strain>
    </source>
</reference>
<gene>
    <name evidence="2" type="ORF">ALEPTO_LOCUS11035</name>
</gene>
<feature type="compositionally biased region" description="Basic and acidic residues" evidence="1">
    <location>
        <begin position="25"/>
        <end position="35"/>
    </location>
</feature>
<name>A0A9N9EML0_9GLOM</name>
<organism evidence="2 3">
    <name type="scientific">Ambispora leptoticha</name>
    <dbReference type="NCBI Taxonomy" id="144679"/>
    <lineage>
        <taxon>Eukaryota</taxon>
        <taxon>Fungi</taxon>
        <taxon>Fungi incertae sedis</taxon>
        <taxon>Mucoromycota</taxon>
        <taxon>Glomeromycotina</taxon>
        <taxon>Glomeromycetes</taxon>
        <taxon>Archaeosporales</taxon>
        <taxon>Ambisporaceae</taxon>
        <taxon>Ambispora</taxon>
    </lineage>
</organism>
<feature type="region of interest" description="Disordered" evidence="1">
    <location>
        <begin position="1"/>
        <end position="47"/>
    </location>
</feature>
<dbReference type="EMBL" id="CAJVPS010015390">
    <property type="protein sequence ID" value="CAG8686553.1"/>
    <property type="molecule type" value="Genomic_DNA"/>
</dbReference>
<feature type="non-terminal residue" evidence="2">
    <location>
        <position position="47"/>
    </location>
</feature>
<keyword evidence="3" id="KW-1185">Reference proteome</keyword>
<dbReference type="Proteomes" id="UP000789508">
    <property type="component" value="Unassembled WGS sequence"/>
</dbReference>
<proteinExistence type="predicted"/>
<sequence length="47" mass="5112">MSSLPIRLKSPGVESNSGVPPSRTRTVEGRSKEVTRPTTSQWPRCAS</sequence>
<feature type="compositionally biased region" description="Polar residues" evidence="1">
    <location>
        <begin position="36"/>
        <end position="47"/>
    </location>
</feature>
<evidence type="ECO:0000256" key="1">
    <source>
        <dbReference type="SAM" id="MobiDB-lite"/>
    </source>
</evidence>
<evidence type="ECO:0000313" key="2">
    <source>
        <dbReference type="EMBL" id="CAG8686553.1"/>
    </source>
</evidence>
<evidence type="ECO:0000313" key="3">
    <source>
        <dbReference type="Proteomes" id="UP000789508"/>
    </source>
</evidence>